<feature type="signal peptide" evidence="2">
    <location>
        <begin position="1"/>
        <end position="20"/>
    </location>
</feature>
<evidence type="ECO:0000313" key="5">
    <source>
        <dbReference type="Proteomes" id="UP001179647"/>
    </source>
</evidence>
<proteinExistence type="predicted"/>
<dbReference type="Pfam" id="PF13349">
    <property type="entry name" value="DUF4097"/>
    <property type="match status" value="2"/>
</dbReference>
<sequence length="353" mass="39369">MKKQKILFLLVGLVLLSACSDKPSQTKHKLSTDEGKPSHQLNKEPGVNRSQKKEKTLDSKEKKLPDNHLELFELDDIKKIKLSYTGFNISLKTTDKAQLTVNLSSHEEANNDEKTTKQMSSMLELNRKNTAKDKKDVTIYLPKSYKGLLLLDLHNSNLDIEDQLSFSNFKLWTDNSNVIVKNLKAEETDLVLTNSNLESDSISSDKLNIEVQKGSIRTSILKGNNVTANISNGNLLAKKVNGKLDLATRRGSIKLGDIEGSAKLVTEQGTIIGNFKKIDDNVELISHRGDIKLFIPKEIGFKLRGVTEKGTIETDFNEQLDIKDGHYQGDIGPKSEIEISAQVNEGGIELKRN</sequence>
<feature type="chain" id="PRO_5042061118" evidence="2">
    <location>
        <begin position="21"/>
        <end position="353"/>
    </location>
</feature>
<protein>
    <submittedName>
        <fullName evidence="4">DUF4097 domain-containing protein</fullName>
    </submittedName>
</protein>
<evidence type="ECO:0000259" key="3">
    <source>
        <dbReference type="Pfam" id="PF13349"/>
    </source>
</evidence>
<gene>
    <name evidence="4" type="ORF">OL234_05435</name>
</gene>
<evidence type="ECO:0000313" key="4">
    <source>
        <dbReference type="EMBL" id="WEG72429.1"/>
    </source>
</evidence>
<keyword evidence="2" id="KW-0732">Signal</keyword>
<dbReference type="PANTHER" id="PTHR34094">
    <property type="match status" value="1"/>
</dbReference>
<feature type="domain" description="DUF4097" evidence="3">
    <location>
        <begin position="77"/>
        <end position="238"/>
    </location>
</feature>
<dbReference type="KEGG" id="vie:OL234_05435"/>
<dbReference type="Proteomes" id="UP001179647">
    <property type="component" value="Chromosome"/>
</dbReference>
<accession>A0AAF0CT02</accession>
<reference evidence="4" key="1">
    <citation type="submission" date="2022-10" db="EMBL/GenBank/DDBJ databases">
        <title>Vagococcus sp. isolated from poultry meat.</title>
        <authorList>
            <person name="Johansson P."/>
            <person name="Bjorkroth J."/>
        </authorList>
    </citation>
    <scope>NUCLEOTIDE SEQUENCE</scope>
    <source>
        <strain evidence="4">STAA11</strain>
    </source>
</reference>
<evidence type="ECO:0000256" key="1">
    <source>
        <dbReference type="SAM" id="MobiDB-lite"/>
    </source>
</evidence>
<feature type="compositionally biased region" description="Basic and acidic residues" evidence="1">
    <location>
        <begin position="51"/>
        <end position="62"/>
    </location>
</feature>
<dbReference type="AlphaFoldDB" id="A0AAF0CT02"/>
<feature type="region of interest" description="Disordered" evidence="1">
    <location>
        <begin position="23"/>
        <end position="62"/>
    </location>
</feature>
<dbReference type="PANTHER" id="PTHR34094:SF1">
    <property type="entry name" value="PROTEIN FAM185A"/>
    <property type="match status" value="1"/>
</dbReference>
<feature type="domain" description="DUF4097" evidence="3">
    <location>
        <begin position="243"/>
        <end position="349"/>
    </location>
</feature>
<organism evidence="4 5">
    <name type="scientific">Vagococcus intermedius</name>
    <dbReference type="NCBI Taxonomy" id="2991418"/>
    <lineage>
        <taxon>Bacteria</taxon>
        <taxon>Bacillati</taxon>
        <taxon>Bacillota</taxon>
        <taxon>Bacilli</taxon>
        <taxon>Lactobacillales</taxon>
        <taxon>Enterococcaceae</taxon>
        <taxon>Vagococcus</taxon>
    </lineage>
</organism>
<dbReference type="InterPro" id="IPR025164">
    <property type="entry name" value="Toastrack_DUF4097"/>
</dbReference>
<keyword evidence="5" id="KW-1185">Reference proteome</keyword>
<dbReference type="RefSeq" id="WP_275468232.1">
    <property type="nucleotide sequence ID" value="NZ_CP110232.1"/>
</dbReference>
<name>A0AAF0CT02_9ENTE</name>
<dbReference type="PROSITE" id="PS51257">
    <property type="entry name" value="PROKAR_LIPOPROTEIN"/>
    <property type="match status" value="1"/>
</dbReference>
<evidence type="ECO:0000256" key="2">
    <source>
        <dbReference type="SAM" id="SignalP"/>
    </source>
</evidence>
<dbReference type="EMBL" id="CP110232">
    <property type="protein sequence ID" value="WEG72429.1"/>
    <property type="molecule type" value="Genomic_DNA"/>
</dbReference>